<dbReference type="Proteomes" id="UP000240527">
    <property type="component" value="Chromosome"/>
</dbReference>
<dbReference type="PANTHER" id="PTHR40980:SF4">
    <property type="entry name" value="TONB-DEPENDENT RECEPTOR-LIKE BETA-BARREL DOMAIN-CONTAINING PROTEIN"/>
    <property type="match status" value="1"/>
</dbReference>
<dbReference type="Pfam" id="PF07715">
    <property type="entry name" value="Plug"/>
    <property type="match status" value="1"/>
</dbReference>
<evidence type="ECO:0000259" key="7">
    <source>
        <dbReference type="Pfam" id="PF07715"/>
    </source>
</evidence>
<dbReference type="EMBL" id="CP027850">
    <property type="protein sequence ID" value="AVQ01167.1"/>
    <property type="molecule type" value="Genomic_DNA"/>
</dbReference>
<keyword evidence="2 4" id="KW-0472">Membrane</keyword>
<feature type="signal peptide" evidence="5">
    <location>
        <begin position="1"/>
        <end position="23"/>
    </location>
</feature>
<feature type="domain" description="TonB-dependent receptor plug" evidence="7">
    <location>
        <begin position="60"/>
        <end position="170"/>
    </location>
</feature>
<dbReference type="InterPro" id="IPR012910">
    <property type="entry name" value="Plug_dom"/>
</dbReference>
<evidence type="ECO:0000256" key="3">
    <source>
        <dbReference type="ARBA" id="ARBA00023237"/>
    </source>
</evidence>
<proteinExistence type="inferred from homology"/>
<comment type="subcellular location">
    <subcellularLocation>
        <location evidence="1 4">Cell outer membrane</location>
    </subcellularLocation>
</comment>
<evidence type="ECO:0000259" key="6">
    <source>
        <dbReference type="Pfam" id="PF00593"/>
    </source>
</evidence>
<evidence type="ECO:0000256" key="4">
    <source>
        <dbReference type="RuleBase" id="RU003357"/>
    </source>
</evidence>
<dbReference type="Pfam" id="PF00593">
    <property type="entry name" value="TonB_dep_Rec_b-barrel"/>
    <property type="match status" value="1"/>
</dbReference>
<dbReference type="InterPro" id="IPR036942">
    <property type="entry name" value="Beta-barrel_TonB_sf"/>
</dbReference>
<sequence length="766" mass="84471">MKKTMLFALAAFAPLALASAVSAAPDSAPADAPIATADEPTLASAVVVQAKIAYRNRSESTAPVLDYGLDYFQRFEPLTVGDALKRVPSVSFLSDVLESDGVRLRGLDPAYTQILINGEKVPGSGSSSGAFGAGADQAFFVDRIPAELIDHIEIVRSNSANRSGDAVAGALNIVLRDALALDGGYVRVGALRFDDKRVREVIGAVWGGQVGPGRLLIGANVQGRRNPKEKLSLRYDEPGASLNNNEVQTDVRNGTDSSFNIAYDVPVGPGQLSVNGFYVHTDRYQNEDSIEYRNGVETAANLLTINDNNVDIQQDSYALNGKYKFPMAGGETSIKLGYAAFQNDEYEFEYETEYLRDSTPFPDGDRFTGDRAKTRITDDEVSAKLEHKRELAAGTDLEFGVQYEGKRRDSRVSEVPRNRYNLPAATPPAYKPFDITSKARLEQTRIDPYVMLSGRSNGLKWEAGLRYETTDVTVQDFVINEKTDKDYSVLLPSASIRYNLTGVDQIYASMARTVRRAGFEYLSPVTLEEELGDNDFRGDPTLEPEKAWGVDVGYERRMGRDGVFGVNLFYRDIKDLIEIYNTGAPGSANDPPDDVTWLYSARNTGDGKVYGIEFDLSTPLSFIGLDNTGVFLNYSYLDSEVKDEFGKRRFNSQAESVFNVGFIQDIPAFGAAFGMTYRKQGEAYSRVVGEEVTTTYGADLEAFIEKRIGKTMVVRLTGSNLLDADKKETFNKFTTIADQRGRSFDEYELEREKAGPVVQLTARMAF</sequence>
<keyword evidence="5" id="KW-0732">Signal</keyword>
<dbReference type="PANTHER" id="PTHR40980">
    <property type="entry name" value="PLUG DOMAIN-CONTAINING PROTEIN"/>
    <property type="match status" value="1"/>
</dbReference>
<dbReference type="RefSeq" id="WP_041538182.1">
    <property type="nucleotide sequence ID" value="NZ_CP027850.1"/>
</dbReference>
<protein>
    <submittedName>
        <fullName evidence="8">TonB-dependent receptor</fullName>
    </submittedName>
</protein>
<evidence type="ECO:0000256" key="5">
    <source>
        <dbReference type="SAM" id="SignalP"/>
    </source>
</evidence>
<feature type="domain" description="TonB-dependent receptor-like beta-barrel" evidence="6">
    <location>
        <begin position="277"/>
        <end position="702"/>
    </location>
</feature>
<gene>
    <name evidence="8" type="ORF">B7G68_04410</name>
</gene>
<organism evidence="8 9">
    <name type="scientific">Caulobacter segnis</name>
    <dbReference type="NCBI Taxonomy" id="88688"/>
    <lineage>
        <taxon>Bacteria</taxon>
        <taxon>Pseudomonadati</taxon>
        <taxon>Pseudomonadota</taxon>
        <taxon>Alphaproteobacteria</taxon>
        <taxon>Caulobacterales</taxon>
        <taxon>Caulobacteraceae</taxon>
        <taxon>Caulobacter</taxon>
    </lineage>
</organism>
<evidence type="ECO:0000256" key="1">
    <source>
        <dbReference type="ARBA" id="ARBA00004442"/>
    </source>
</evidence>
<dbReference type="Gene3D" id="2.170.130.10">
    <property type="entry name" value="TonB-dependent receptor, plug domain"/>
    <property type="match status" value="1"/>
</dbReference>
<dbReference type="InterPro" id="IPR000531">
    <property type="entry name" value="Beta-barrel_TonB"/>
</dbReference>
<dbReference type="Gene3D" id="2.40.170.20">
    <property type="entry name" value="TonB-dependent receptor, beta-barrel domain"/>
    <property type="match status" value="1"/>
</dbReference>
<dbReference type="SUPFAM" id="SSF56935">
    <property type="entry name" value="Porins"/>
    <property type="match status" value="1"/>
</dbReference>
<keyword evidence="8" id="KW-0675">Receptor</keyword>
<evidence type="ECO:0000313" key="9">
    <source>
        <dbReference type="Proteomes" id="UP000240527"/>
    </source>
</evidence>
<accession>A0ABN5IQK1</accession>
<keyword evidence="4" id="KW-0798">TonB box</keyword>
<evidence type="ECO:0000313" key="8">
    <source>
        <dbReference type="EMBL" id="AVQ01167.1"/>
    </source>
</evidence>
<keyword evidence="9" id="KW-1185">Reference proteome</keyword>
<keyword evidence="3" id="KW-0998">Cell outer membrane</keyword>
<dbReference type="InterPro" id="IPR037066">
    <property type="entry name" value="Plug_dom_sf"/>
</dbReference>
<evidence type="ECO:0000256" key="2">
    <source>
        <dbReference type="ARBA" id="ARBA00023136"/>
    </source>
</evidence>
<reference evidence="8 9" key="1">
    <citation type="journal article" date="2015" name="Biotechnol. Bioeng.">
        <title>Genome sequence and phenotypic characterization of Caulobacter segnis.</title>
        <authorList>
            <person name="Patel S."/>
            <person name="Fletcher B."/>
            <person name="Scott D.C."/>
            <person name="Ely B."/>
        </authorList>
    </citation>
    <scope>NUCLEOTIDE SEQUENCE [LARGE SCALE GENOMIC DNA]</scope>
    <source>
        <strain evidence="8 9">TK0059</strain>
    </source>
</reference>
<name>A0ABN5IQK1_9CAUL</name>
<feature type="chain" id="PRO_5046686984" evidence="5">
    <location>
        <begin position="24"/>
        <end position="766"/>
    </location>
</feature>
<comment type="similarity">
    <text evidence="4">Belongs to the TonB-dependent receptor family.</text>
</comment>